<gene>
    <name evidence="2" type="ORF">NCTC12092_00866</name>
</gene>
<evidence type="ECO:0000256" key="1">
    <source>
        <dbReference type="SAM" id="MobiDB-lite"/>
    </source>
</evidence>
<feature type="compositionally biased region" description="Polar residues" evidence="1">
    <location>
        <begin position="50"/>
        <end position="72"/>
    </location>
</feature>
<dbReference type="Proteomes" id="UP000254461">
    <property type="component" value="Unassembled WGS sequence"/>
</dbReference>
<dbReference type="InterPro" id="IPR046686">
    <property type="entry name" value="DUF6556"/>
</dbReference>
<feature type="region of interest" description="Disordered" evidence="1">
    <location>
        <begin position="50"/>
        <end position="146"/>
    </location>
</feature>
<organism evidence="2 3">
    <name type="scientific">Streptococcus equi subsp. equi</name>
    <dbReference type="NCBI Taxonomy" id="148942"/>
    <lineage>
        <taxon>Bacteria</taxon>
        <taxon>Bacillati</taxon>
        <taxon>Bacillota</taxon>
        <taxon>Bacilli</taxon>
        <taxon>Lactobacillales</taxon>
        <taxon>Streptococcaceae</taxon>
        <taxon>Streptococcus</taxon>
    </lineage>
</organism>
<dbReference type="EMBL" id="UHFF01000002">
    <property type="protein sequence ID" value="SUN46138.1"/>
    <property type="molecule type" value="Genomic_DNA"/>
</dbReference>
<sequence>MSSHYSRQQKPKKSASIPTKHIKTGFTALQKTIALVGSVLSIVVATITINRALQPSNEQPKNDSSPSSTSTIVKIIEKDSSHSNKEETDKTEANSESNDTQPSNTTPSSADPAAKDTEKQQNTETEAPTANQPAVNEPAPNSTSNP</sequence>
<dbReference type="RefSeq" id="WP_021320683.1">
    <property type="nucleotide sequence ID" value="NZ_UHFF01000002.1"/>
</dbReference>
<feature type="compositionally biased region" description="Polar residues" evidence="1">
    <location>
        <begin position="94"/>
        <end position="109"/>
    </location>
</feature>
<proteinExistence type="predicted"/>
<dbReference type="Pfam" id="PF20193">
    <property type="entry name" value="DUF6556"/>
    <property type="match status" value="1"/>
</dbReference>
<evidence type="ECO:0000313" key="3">
    <source>
        <dbReference type="Proteomes" id="UP000254461"/>
    </source>
</evidence>
<name>A0A380JQ39_9STRE</name>
<evidence type="ECO:0000313" key="2">
    <source>
        <dbReference type="EMBL" id="SUN46138.1"/>
    </source>
</evidence>
<feature type="compositionally biased region" description="Basic and acidic residues" evidence="1">
    <location>
        <begin position="75"/>
        <end position="93"/>
    </location>
</feature>
<protein>
    <submittedName>
        <fullName evidence="2">Membrane protein</fullName>
    </submittedName>
</protein>
<dbReference type="AlphaFoldDB" id="A0A380JQ39"/>
<feature type="compositionally biased region" description="Polar residues" evidence="1">
    <location>
        <begin position="122"/>
        <end position="146"/>
    </location>
</feature>
<accession>A0A380JQ39</accession>
<reference evidence="2 3" key="1">
    <citation type="submission" date="2018-06" db="EMBL/GenBank/DDBJ databases">
        <authorList>
            <consortium name="Pathogen Informatics"/>
            <person name="Doyle S."/>
        </authorList>
    </citation>
    <scope>NUCLEOTIDE SEQUENCE [LARGE SCALE GENOMIC DNA]</scope>
    <source>
        <strain evidence="2 3">NCTC12092</strain>
    </source>
</reference>